<dbReference type="Proteomes" id="UP000326344">
    <property type="component" value="Unassembled WGS sequence"/>
</dbReference>
<dbReference type="AlphaFoldDB" id="A0A5N1JAP3"/>
<organism evidence="1 2">
    <name type="scientific">Larkinella humicola</name>
    <dbReference type="NCBI Taxonomy" id="2607654"/>
    <lineage>
        <taxon>Bacteria</taxon>
        <taxon>Pseudomonadati</taxon>
        <taxon>Bacteroidota</taxon>
        <taxon>Cytophagia</taxon>
        <taxon>Cytophagales</taxon>
        <taxon>Spirosomataceae</taxon>
        <taxon>Larkinella</taxon>
    </lineage>
</organism>
<dbReference type="RefSeq" id="WP_150879109.1">
    <property type="nucleotide sequence ID" value="NZ_VTWS01000005.1"/>
</dbReference>
<accession>A0A5N1JAP3</accession>
<keyword evidence="2" id="KW-1185">Reference proteome</keyword>
<sequence>MNALWNLSLLEWEKLKKEHPDISPDLISWPDFSDSTPIKLAECIAACVIIHGGGAECRHRPAEKLNYYTGYRKAPKVRPYFDLRIHFKEKEYTVKVMQGNYVDPWRKGITETIIKVSNFEEFWKWFQPLLKQ</sequence>
<gene>
    <name evidence="1" type="ORF">F0P93_20050</name>
</gene>
<name>A0A5N1JAP3_9BACT</name>
<proteinExistence type="predicted"/>
<evidence type="ECO:0000313" key="1">
    <source>
        <dbReference type="EMBL" id="KAA9349747.1"/>
    </source>
</evidence>
<comment type="caution">
    <text evidence="1">The sequence shown here is derived from an EMBL/GenBank/DDBJ whole genome shotgun (WGS) entry which is preliminary data.</text>
</comment>
<dbReference type="EMBL" id="VTWS01000005">
    <property type="protein sequence ID" value="KAA9349747.1"/>
    <property type="molecule type" value="Genomic_DNA"/>
</dbReference>
<protein>
    <submittedName>
        <fullName evidence="1">Uncharacterized protein</fullName>
    </submittedName>
</protein>
<reference evidence="1 2" key="1">
    <citation type="submission" date="2019-09" db="EMBL/GenBank/DDBJ databases">
        <title>Genome Sequence of Larkinella sp MA1.</title>
        <authorList>
            <person name="Srinivasan S."/>
        </authorList>
    </citation>
    <scope>NUCLEOTIDE SEQUENCE [LARGE SCALE GENOMIC DNA]</scope>
    <source>
        <strain evidence="1 2">MA1</strain>
    </source>
</reference>
<evidence type="ECO:0000313" key="2">
    <source>
        <dbReference type="Proteomes" id="UP000326344"/>
    </source>
</evidence>